<dbReference type="InterPro" id="IPR001650">
    <property type="entry name" value="Helicase_C-like"/>
</dbReference>
<keyword evidence="4" id="KW-0479">Metal-binding</keyword>
<evidence type="ECO:0000256" key="6">
    <source>
        <dbReference type="ARBA" id="ARBA00022801"/>
    </source>
</evidence>
<evidence type="ECO:0000256" key="5">
    <source>
        <dbReference type="ARBA" id="ARBA00022741"/>
    </source>
</evidence>
<dbReference type="Pfam" id="PF00270">
    <property type="entry name" value="DEAD"/>
    <property type="match status" value="1"/>
</dbReference>
<organism evidence="14 15">
    <name type="scientific">Gemmata obscuriglobus</name>
    <dbReference type="NCBI Taxonomy" id="114"/>
    <lineage>
        <taxon>Bacteria</taxon>
        <taxon>Pseudomonadati</taxon>
        <taxon>Planctomycetota</taxon>
        <taxon>Planctomycetia</taxon>
        <taxon>Gemmatales</taxon>
        <taxon>Gemmataceae</taxon>
        <taxon>Gemmata</taxon>
    </lineage>
</organism>
<dbReference type="NCBIfam" id="TIGR01596">
    <property type="entry name" value="cas3_HD"/>
    <property type="match status" value="1"/>
</dbReference>
<dbReference type="InterPro" id="IPR054712">
    <property type="entry name" value="Cas3-like_dom"/>
</dbReference>
<reference evidence="14 15" key="1">
    <citation type="submission" date="2018-01" db="EMBL/GenBank/DDBJ databases">
        <title>G. obscuriglobus.</title>
        <authorList>
            <person name="Franke J."/>
            <person name="Blomberg W."/>
            <person name="Selmecki A."/>
        </authorList>
    </citation>
    <scope>NUCLEOTIDE SEQUENCE [LARGE SCALE GENOMIC DNA]</scope>
    <source>
        <strain evidence="14 15">DSM 5831</strain>
    </source>
</reference>
<keyword evidence="15" id="KW-1185">Reference proteome</keyword>
<dbReference type="GO" id="GO:0051607">
    <property type="term" value="P:defense response to virus"/>
    <property type="evidence" value="ECO:0007669"/>
    <property type="project" value="UniProtKB-KW"/>
</dbReference>
<dbReference type="PROSITE" id="PS51192">
    <property type="entry name" value="HELICASE_ATP_BIND_1"/>
    <property type="match status" value="1"/>
</dbReference>
<dbReference type="GO" id="GO:0004518">
    <property type="term" value="F:nuclease activity"/>
    <property type="evidence" value="ECO:0007669"/>
    <property type="project" value="UniProtKB-KW"/>
</dbReference>
<keyword evidence="8" id="KW-0067">ATP-binding</keyword>
<protein>
    <submittedName>
        <fullName evidence="14">CRISPR-associated helicase Cas3</fullName>
    </submittedName>
</protein>
<dbReference type="PANTHER" id="PTHR47959">
    <property type="entry name" value="ATP-DEPENDENT RNA HELICASE RHLE-RELATED"/>
    <property type="match status" value="1"/>
</dbReference>
<dbReference type="SMART" id="SM00487">
    <property type="entry name" value="DEXDc"/>
    <property type="match status" value="1"/>
</dbReference>
<dbReference type="InterPro" id="IPR006483">
    <property type="entry name" value="CRISPR-assoc_Cas3_HD"/>
</dbReference>
<evidence type="ECO:0000256" key="3">
    <source>
        <dbReference type="ARBA" id="ARBA00022722"/>
    </source>
</evidence>
<evidence type="ECO:0000256" key="2">
    <source>
        <dbReference type="ARBA" id="ARBA00009046"/>
    </source>
</evidence>
<feature type="compositionally biased region" description="Gly residues" evidence="11">
    <location>
        <begin position="32"/>
        <end position="49"/>
    </location>
</feature>
<keyword evidence="9" id="KW-0051">Antiviral defense</keyword>
<dbReference type="Pfam" id="PF22590">
    <property type="entry name" value="Cas3-like_C_2"/>
    <property type="match status" value="1"/>
</dbReference>
<evidence type="ECO:0000313" key="14">
    <source>
        <dbReference type="EMBL" id="AWM37103.1"/>
    </source>
</evidence>
<evidence type="ECO:0000256" key="4">
    <source>
        <dbReference type="ARBA" id="ARBA00022723"/>
    </source>
</evidence>
<evidence type="ECO:0000256" key="11">
    <source>
        <dbReference type="SAM" id="MobiDB-lite"/>
    </source>
</evidence>
<keyword evidence="3" id="KW-0540">Nuclease</keyword>
<dbReference type="Gene3D" id="3.40.50.300">
    <property type="entry name" value="P-loop containing nucleotide triphosphate hydrolases"/>
    <property type="match status" value="2"/>
</dbReference>
<feature type="compositionally biased region" description="Basic and acidic residues" evidence="11">
    <location>
        <begin position="64"/>
        <end position="75"/>
    </location>
</feature>
<evidence type="ECO:0000256" key="8">
    <source>
        <dbReference type="ARBA" id="ARBA00022840"/>
    </source>
</evidence>
<evidence type="ECO:0000256" key="7">
    <source>
        <dbReference type="ARBA" id="ARBA00022806"/>
    </source>
</evidence>
<dbReference type="GO" id="GO:0003676">
    <property type="term" value="F:nucleic acid binding"/>
    <property type="evidence" value="ECO:0007669"/>
    <property type="project" value="InterPro"/>
</dbReference>
<evidence type="ECO:0000256" key="1">
    <source>
        <dbReference type="ARBA" id="ARBA00006847"/>
    </source>
</evidence>
<dbReference type="InterPro" id="IPR011545">
    <property type="entry name" value="DEAD/DEAH_box_helicase_dom"/>
</dbReference>
<dbReference type="GO" id="GO:0005524">
    <property type="term" value="F:ATP binding"/>
    <property type="evidence" value="ECO:0007669"/>
    <property type="project" value="UniProtKB-KW"/>
</dbReference>
<dbReference type="Pfam" id="PF18019">
    <property type="entry name" value="Cas3_HD"/>
    <property type="match status" value="1"/>
</dbReference>
<dbReference type="AlphaFoldDB" id="A0A2Z3GTK2"/>
<dbReference type="InterPro" id="IPR027417">
    <property type="entry name" value="P-loop_NTPase"/>
</dbReference>
<dbReference type="InterPro" id="IPR038257">
    <property type="entry name" value="CRISPR-assoc_Cas3_HD_sf"/>
</dbReference>
<evidence type="ECO:0000313" key="15">
    <source>
        <dbReference type="Proteomes" id="UP000245802"/>
    </source>
</evidence>
<dbReference type="GO" id="GO:0046872">
    <property type="term" value="F:metal ion binding"/>
    <property type="evidence" value="ECO:0007669"/>
    <property type="project" value="UniProtKB-KW"/>
</dbReference>
<dbReference type="GO" id="GO:0016787">
    <property type="term" value="F:hydrolase activity"/>
    <property type="evidence" value="ECO:0007669"/>
    <property type="project" value="UniProtKB-KW"/>
</dbReference>
<dbReference type="Proteomes" id="UP000245802">
    <property type="component" value="Chromosome"/>
</dbReference>
<gene>
    <name evidence="14" type="ORF">C1280_08745</name>
</gene>
<accession>A0A2Z3GTK2</accession>
<feature type="domain" description="HD Cas3-type" evidence="13">
    <location>
        <begin position="159"/>
        <end position="380"/>
    </location>
</feature>
<comment type="similarity">
    <text evidence="1">In the N-terminal section; belongs to the CRISPR-associated nuclease Cas3-HD family.</text>
</comment>
<name>A0A2Z3GTK2_9BACT</name>
<feature type="compositionally biased region" description="Gly residues" evidence="11">
    <location>
        <begin position="91"/>
        <end position="100"/>
    </location>
</feature>
<dbReference type="InterPro" id="IPR050079">
    <property type="entry name" value="DEAD_box_RNA_helicase"/>
</dbReference>
<evidence type="ECO:0000259" key="13">
    <source>
        <dbReference type="PROSITE" id="PS51643"/>
    </source>
</evidence>
<dbReference type="GO" id="GO:0005829">
    <property type="term" value="C:cytosol"/>
    <property type="evidence" value="ECO:0007669"/>
    <property type="project" value="TreeGrafter"/>
</dbReference>
<comment type="similarity">
    <text evidence="10">Belongs to the DEAD box helicase family.</text>
</comment>
<comment type="similarity">
    <text evidence="2">In the central section; belongs to the CRISPR-associated helicase Cas3 family.</text>
</comment>
<dbReference type="PANTHER" id="PTHR47959:SF16">
    <property type="entry name" value="CRISPR-ASSOCIATED NUCLEASE_HELICASE CAS3-RELATED"/>
    <property type="match status" value="1"/>
</dbReference>
<dbReference type="OrthoDB" id="9810236at2"/>
<dbReference type="Gene3D" id="1.10.3210.30">
    <property type="match status" value="1"/>
</dbReference>
<evidence type="ECO:0000259" key="12">
    <source>
        <dbReference type="PROSITE" id="PS51192"/>
    </source>
</evidence>
<dbReference type="EMBL" id="CP025958">
    <property type="protein sequence ID" value="AWM37103.1"/>
    <property type="molecule type" value="Genomic_DNA"/>
</dbReference>
<dbReference type="InterPro" id="IPR006474">
    <property type="entry name" value="Helicase_Cas3_CRISPR-ass_core"/>
</dbReference>
<keyword evidence="6" id="KW-0378">Hydrolase</keyword>
<sequence>MVAAPRAAPGRGDSERVAAGQSRARRGRRPGGARGAVGGGAGAGPGAGELAGDVQARRRARRVPGHDPRPADRTRCRGGAGGAGVRVRPACGGGAAAGGPGERRGDRGVRAAGVRADGRGVDPPSGARAGRPHQDRLRVLPASHPEGVVTQLLAKSAPPGGRARTLVEHTLDVVEAAEALFGFADRSTRLGREWVRFFRLDQTQWSRFHANLLAACLFHDWGKANQGMQDVLAGRSGGQLFRHEHLSVLLLGHDGVERWVCQRSDIDWDVVLGAVGSHHLKFGDQSFAPDDGTGAAVRVLFDHDDFRRDLVSLTAARLQLSGAPAIPAPRYWGFGGGTTTFDPTELREGLRDGRLRRLSRAPDQRMLNAVRAALIAADAAGSGLPRTGRRIDWIGGQFPETPGCDSVTVAGVIDRRIADLTSRNKWVHWNEFQNQCETLSARALLLAPCGAGKTLAAWRWIAGRVKQRPVNRVLFLYPTRATATEGFKDYVSWAPEADAALMHGTAGYDLNGMFAVEDPRAKKAFTTTDPRLFALQHWPKRIVSATVDQFFGFMAYGYGPMCLLPVLADSVIVVDEVHSFDRSMFSALLGFLSAFDVPVLCMTATLPEPRQKQLVAAGLTLSNPRPDDLKTIADTPRYRVARVNEREVEDRIRAAVGSGKRRVLWVVNQVSRAQAIAARLTDLSLSPICYHSRFKLDDRVKRHQETVKAIRAGEPAAVAVTTQVCEMSLDIDADLLVTEACPITSLIQRMGRCRRGRDEVTSKGPGEVLIYAPAKERVYSSDDLAGLDGFISFLIGLPSPASQADLEIGLDRFGPKGADAPKLNSFLASGAYAEASEDSFRDIEAFNVSAVLASEVGAYVTAAESKDCMTRAKAPGFVVPVPRKLRPVQDPRLPHYLFAADDRHYDPQTGYWDYPIC</sequence>
<dbReference type="CDD" id="cd09641">
    <property type="entry name" value="Cas3''_I"/>
    <property type="match status" value="1"/>
</dbReference>
<keyword evidence="7" id="KW-0347">Helicase</keyword>
<dbReference type="SUPFAM" id="SSF52540">
    <property type="entry name" value="P-loop containing nucleoside triphosphate hydrolases"/>
    <property type="match status" value="1"/>
</dbReference>
<dbReference type="NCBIfam" id="TIGR01587">
    <property type="entry name" value="cas3_core"/>
    <property type="match status" value="1"/>
</dbReference>
<evidence type="ECO:0000256" key="9">
    <source>
        <dbReference type="ARBA" id="ARBA00023118"/>
    </source>
</evidence>
<dbReference type="InterPro" id="IPR014001">
    <property type="entry name" value="Helicase_ATP-bd"/>
</dbReference>
<feature type="domain" description="Helicase ATP-binding" evidence="12">
    <location>
        <begin position="434"/>
        <end position="624"/>
    </location>
</feature>
<dbReference type="PROSITE" id="PS51643">
    <property type="entry name" value="HD_CAS3"/>
    <property type="match status" value="1"/>
</dbReference>
<keyword evidence="5" id="KW-0547">Nucleotide-binding</keyword>
<feature type="region of interest" description="Disordered" evidence="11">
    <location>
        <begin position="1"/>
        <end position="133"/>
    </location>
</feature>
<evidence type="ECO:0000256" key="10">
    <source>
        <dbReference type="ARBA" id="ARBA00038437"/>
    </source>
</evidence>
<dbReference type="KEGG" id="gog:C1280_08745"/>
<dbReference type="GO" id="GO:0003724">
    <property type="term" value="F:RNA helicase activity"/>
    <property type="evidence" value="ECO:0007669"/>
    <property type="project" value="TreeGrafter"/>
</dbReference>
<dbReference type="SMART" id="SM00490">
    <property type="entry name" value="HELICc"/>
    <property type="match status" value="1"/>
</dbReference>
<proteinExistence type="inferred from homology"/>